<evidence type="ECO:0000256" key="7">
    <source>
        <dbReference type="PIRNR" id="PIRNR000862"/>
    </source>
</evidence>
<dbReference type="Proteomes" id="UP000663889">
    <property type="component" value="Unassembled WGS sequence"/>
</dbReference>
<keyword evidence="4 7" id="KW-0442">Lipid degradation</keyword>
<evidence type="ECO:0000313" key="15">
    <source>
        <dbReference type="Proteomes" id="UP000663889"/>
    </source>
</evidence>
<feature type="signal peptide" evidence="9">
    <location>
        <begin position="1"/>
        <end position="16"/>
    </location>
</feature>
<evidence type="ECO:0000313" key="14">
    <source>
        <dbReference type="EMBL" id="CAF3770280.1"/>
    </source>
</evidence>
<keyword evidence="3 7" id="KW-0378">Hydrolase</keyword>
<evidence type="ECO:0000313" key="13">
    <source>
        <dbReference type="EMBL" id="CAF3677910.1"/>
    </source>
</evidence>
<protein>
    <recommendedName>
        <fullName evidence="7">Lipase</fullName>
    </recommendedName>
</protein>
<evidence type="ECO:0000256" key="9">
    <source>
        <dbReference type="SAM" id="SignalP"/>
    </source>
</evidence>
<dbReference type="Proteomes" id="UP000663874">
    <property type="component" value="Unassembled WGS sequence"/>
</dbReference>
<dbReference type="AlphaFoldDB" id="A0A814LQH3"/>
<feature type="active site" description="Nucleophile" evidence="8">
    <location>
        <position position="171"/>
    </location>
</feature>
<organism evidence="12 15">
    <name type="scientific">Rotaria sordida</name>
    <dbReference type="NCBI Taxonomy" id="392033"/>
    <lineage>
        <taxon>Eukaryota</taxon>
        <taxon>Metazoa</taxon>
        <taxon>Spiralia</taxon>
        <taxon>Gnathifera</taxon>
        <taxon>Rotifera</taxon>
        <taxon>Eurotatoria</taxon>
        <taxon>Bdelloidea</taxon>
        <taxon>Philodinida</taxon>
        <taxon>Philodinidae</taxon>
        <taxon>Rotaria</taxon>
    </lineage>
</organism>
<evidence type="ECO:0000256" key="2">
    <source>
        <dbReference type="ARBA" id="ARBA00022729"/>
    </source>
</evidence>
<evidence type="ECO:0000256" key="6">
    <source>
        <dbReference type="ARBA" id="ARBA00023180"/>
    </source>
</evidence>
<comment type="caution">
    <text evidence="12">The sequence shown here is derived from an EMBL/GenBank/DDBJ whole genome shotgun (WGS) entry which is preliminary data.</text>
</comment>
<evidence type="ECO:0000259" key="10">
    <source>
        <dbReference type="Pfam" id="PF04083"/>
    </source>
</evidence>
<dbReference type="Gene3D" id="3.40.50.1820">
    <property type="entry name" value="alpha/beta hydrolase"/>
    <property type="match status" value="1"/>
</dbReference>
<feature type="active site" description="Charge relay system" evidence="8">
    <location>
        <position position="349"/>
    </location>
</feature>
<dbReference type="GO" id="GO:0016042">
    <property type="term" value="P:lipid catabolic process"/>
    <property type="evidence" value="ECO:0007669"/>
    <property type="project" value="UniProtKB-KW"/>
</dbReference>
<dbReference type="EMBL" id="CAJNOO010000696">
    <property type="protein sequence ID" value="CAF1013202.1"/>
    <property type="molecule type" value="Genomic_DNA"/>
</dbReference>
<evidence type="ECO:0000256" key="5">
    <source>
        <dbReference type="ARBA" id="ARBA00023098"/>
    </source>
</evidence>
<evidence type="ECO:0000256" key="4">
    <source>
        <dbReference type="ARBA" id="ARBA00022963"/>
    </source>
</evidence>
<dbReference type="EMBL" id="CAJOBE010000718">
    <property type="protein sequence ID" value="CAF3677910.1"/>
    <property type="molecule type" value="Genomic_DNA"/>
</dbReference>
<dbReference type="InterPro" id="IPR025483">
    <property type="entry name" value="Lipase_euk"/>
</dbReference>
<comment type="similarity">
    <text evidence="1 7">Belongs to the AB hydrolase superfamily. Lipase family.</text>
</comment>
<evidence type="ECO:0000256" key="8">
    <source>
        <dbReference type="PIRSR" id="PIRSR000862-1"/>
    </source>
</evidence>
<keyword evidence="6" id="KW-0325">Glycoprotein</keyword>
<evidence type="ECO:0000313" key="11">
    <source>
        <dbReference type="EMBL" id="CAF1013202.1"/>
    </source>
</evidence>
<dbReference type="Proteomes" id="UP000663882">
    <property type="component" value="Unassembled WGS sequence"/>
</dbReference>
<dbReference type="PIRSF" id="PIRSF000862">
    <property type="entry name" value="Steryl_ester_lip"/>
    <property type="match status" value="1"/>
</dbReference>
<dbReference type="InterPro" id="IPR029058">
    <property type="entry name" value="AB_hydrolase_fold"/>
</dbReference>
<dbReference type="SUPFAM" id="SSF53474">
    <property type="entry name" value="alpha/beta-Hydrolases"/>
    <property type="match status" value="1"/>
</dbReference>
<evidence type="ECO:0000313" key="12">
    <source>
        <dbReference type="EMBL" id="CAF1066417.1"/>
    </source>
</evidence>
<evidence type="ECO:0000256" key="3">
    <source>
        <dbReference type="ARBA" id="ARBA00022801"/>
    </source>
</evidence>
<dbReference type="Pfam" id="PF04083">
    <property type="entry name" value="Abhydro_lipase"/>
    <property type="match status" value="1"/>
</dbReference>
<name>A0A814LQH3_9BILA</name>
<feature type="chain" id="PRO_5035601349" description="Lipase" evidence="9">
    <location>
        <begin position="17"/>
        <end position="406"/>
    </location>
</feature>
<gene>
    <name evidence="13" type="ORF">FNK824_LOCUS7645</name>
    <name evidence="14" type="ORF">OTI717_LOCUS16619</name>
    <name evidence="11" type="ORF">RFH988_LOCUS14793</name>
    <name evidence="12" type="ORF">SEV965_LOCUS14121</name>
</gene>
<dbReference type="InterPro" id="IPR006693">
    <property type="entry name" value="AB_hydrolase_lipase"/>
</dbReference>
<reference evidence="12" key="1">
    <citation type="submission" date="2021-02" db="EMBL/GenBank/DDBJ databases">
        <authorList>
            <person name="Nowell W R."/>
        </authorList>
    </citation>
    <scope>NUCLEOTIDE SEQUENCE</scope>
</reference>
<dbReference type="FunFam" id="3.40.50.1820:FF:000021">
    <property type="entry name" value="Lipase"/>
    <property type="match status" value="1"/>
</dbReference>
<dbReference type="GO" id="GO:0016788">
    <property type="term" value="F:hydrolase activity, acting on ester bonds"/>
    <property type="evidence" value="ECO:0007669"/>
    <property type="project" value="InterPro"/>
</dbReference>
<dbReference type="EMBL" id="CAJNOU010000691">
    <property type="protein sequence ID" value="CAF1066417.1"/>
    <property type="molecule type" value="Genomic_DNA"/>
</dbReference>
<keyword evidence="2 9" id="KW-0732">Signal</keyword>
<dbReference type="OrthoDB" id="9974421at2759"/>
<feature type="domain" description="Partial AB-hydrolase lipase" evidence="10">
    <location>
        <begin position="37"/>
        <end position="94"/>
    </location>
</feature>
<accession>A0A814LQH3</accession>
<keyword evidence="5" id="KW-0443">Lipid metabolism</keyword>
<dbReference type="EMBL" id="CAJOAX010002094">
    <property type="protein sequence ID" value="CAF3770280.1"/>
    <property type="molecule type" value="Genomic_DNA"/>
</dbReference>
<proteinExistence type="inferred from homology"/>
<feature type="active site" description="Charge relay system" evidence="8">
    <location>
        <position position="378"/>
    </location>
</feature>
<dbReference type="PANTHER" id="PTHR11005">
    <property type="entry name" value="LYSOSOMAL ACID LIPASE-RELATED"/>
    <property type="match status" value="1"/>
</dbReference>
<dbReference type="Proteomes" id="UP000663823">
    <property type="component" value="Unassembled WGS sequence"/>
</dbReference>
<evidence type="ECO:0000256" key="1">
    <source>
        <dbReference type="ARBA" id="ARBA00010701"/>
    </source>
</evidence>
<sequence length="406" mass="46450">MLGTASLFLSLTLCWARTLPQVSQQQQPDPDWNRNASQLIISKGYPCEEHKIITEDGYILTIFRIPHGRQTQTVGRPVLLQHGLLDSAATWVVNFPDQSLGFLLADAGYDVWLGNIRGNHYSRAHVKYNPDHDEEFWDFSWDEMARIDLPSMIFYILNVTKQIQISYVGHSQGTMIGFAEFGRPDSILQNNVSFWAALAPVAHLGHVKSPIKYLATQTVEKDLERFWHILFGRNEFLPASKIQEWLEVIACDQPIMDRDLCENIYFLLFGPDKKNLNATRIPVYVAHLPAGTSVKNMIHFAQGVQTNVFQAYDYGSPDKNQQHYNQTTPPLYTIRPMKIPTAIFSGGEDWLADPTDVKFIFDNLQSLVYQKYLPDYNHADFIVALNVSKLIYADLIDVMQKYHPPI</sequence>